<dbReference type="InterPro" id="IPR018996">
    <property type="entry name" value="Man1/Src1-like_C"/>
</dbReference>
<reference evidence="11 12" key="1">
    <citation type="submission" date="2018-12" db="EMBL/GenBank/DDBJ databases">
        <authorList>
            <person name="Tiukova I."/>
            <person name="Dainat J."/>
        </authorList>
    </citation>
    <scope>NUCLEOTIDE SEQUENCE [LARGE SCALE GENOMIC DNA]</scope>
</reference>
<keyword evidence="6" id="KW-0539">Nucleus</keyword>
<comment type="subcellular location">
    <subcellularLocation>
        <location evidence="1">Nucleus inner membrane</location>
    </subcellularLocation>
</comment>
<feature type="domain" description="HeH/LEM" evidence="10">
    <location>
        <begin position="17"/>
        <end position="51"/>
    </location>
</feature>
<dbReference type="AlphaFoldDB" id="A0A448YRC8"/>
<evidence type="ECO:0000256" key="7">
    <source>
        <dbReference type="SAM" id="MobiDB-lite"/>
    </source>
</evidence>
<dbReference type="FunCoup" id="A0A448YRC8">
    <property type="interactions" value="62"/>
</dbReference>
<dbReference type="Proteomes" id="UP000290900">
    <property type="component" value="Unassembled WGS sequence"/>
</dbReference>
<name>A0A448YRC8_BRENA</name>
<feature type="transmembrane region" description="Helical" evidence="8">
    <location>
        <begin position="435"/>
        <end position="453"/>
    </location>
</feature>
<organism evidence="11 12">
    <name type="scientific">Brettanomyces naardenensis</name>
    <name type="common">Yeast</name>
    <dbReference type="NCBI Taxonomy" id="13370"/>
    <lineage>
        <taxon>Eukaryota</taxon>
        <taxon>Fungi</taxon>
        <taxon>Dikarya</taxon>
        <taxon>Ascomycota</taxon>
        <taxon>Saccharomycotina</taxon>
        <taxon>Pichiomycetes</taxon>
        <taxon>Pichiales</taxon>
        <taxon>Pichiaceae</taxon>
        <taxon>Brettanomyces</taxon>
    </lineage>
</organism>
<gene>
    <name evidence="11" type="ORF">BRENAR_LOCUS4191</name>
</gene>
<feature type="compositionally biased region" description="Low complexity" evidence="7">
    <location>
        <begin position="195"/>
        <end position="204"/>
    </location>
</feature>
<dbReference type="EMBL" id="CAACVR010000045">
    <property type="protein sequence ID" value="VEU23461.1"/>
    <property type="molecule type" value="Genomic_DNA"/>
</dbReference>
<sequence>MPAGEDFRKYLDPEFDPNVLRVVDLKRILDEYDVAYVSKTRKANLVSLFEKEIIPRLQAKQMLVERKEKTKKPLISESPIKEPSVKPGVKKSSGKKPLVKRDQYRNQTRKSPTKESKLVLQRLIESQRSPSKLSTQAQRKVDGLPKSTHKSTFEASIPAKRHIENTKEDEEGNTAIYQEYSKILRRTTNRKDDFSSSPVSPSKSTINQESPIKTPSKPPVKRSRASDLFPRNGEIKFEEDVGPKEETVDEKEVENPSKSNTTEHQLDSSSNGSMIYRPVDGSSYVTALDETKYNKPADNWVLPKDEQLSMVVPILPSSTPMVQKVRHKKRKSKTGSKVTTELLKEDVNVDAVRGPTKKIERASHSKPEELEEEASTLSSLIHTPEMSSDGDDETVLKKLQAEFDSETTRVEEESKRALKTVNESVSISSYVPSQIIYRMIAGWLLLLLGFLAFTTYREERIVVGFCGHEIYNPLFRFDRRTHPTLAEYAGAVEEALKLDCIPCPEHAICFAYSELHCKQDYTIHKPWRSGFGLIPTFNTCVLDSEKVRKIDRIVKSTCDTLAKRNADYKCGTGTDEQVGLSYETIQNYLVHKLDMEPELQSGEFEYLWNKAMSTMKEKPELVFKDEYLRSNSLAKLSLKCKLKRVFVDILIRLKYWLLGLTVIGGIIGYIYARVERYHSEKSLVGNLTAKALQKLQDQSLAYRHKEVEHRYIGKIQLRDFYLSDPSMAQKKRLEVWDKVSRVVEKNSNVNAYSLEVNGEIMKVWEWASDI</sequence>
<evidence type="ECO:0000256" key="3">
    <source>
        <dbReference type="ARBA" id="ARBA00022692"/>
    </source>
</evidence>
<evidence type="ECO:0000259" key="10">
    <source>
        <dbReference type="Pfam" id="PF12949"/>
    </source>
</evidence>
<keyword evidence="3 8" id="KW-0812">Transmembrane</keyword>
<dbReference type="InParanoid" id="A0A448YRC8"/>
<evidence type="ECO:0000256" key="4">
    <source>
        <dbReference type="ARBA" id="ARBA00022989"/>
    </source>
</evidence>
<protein>
    <submittedName>
        <fullName evidence="11">DEKNAAC104568</fullName>
    </submittedName>
</protein>
<dbReference type="Pfam" id="PF12949">
    <property type="entry name" value="HeH"/>
    <property type="match status" value="1"/>
</dbReference>
<evidence type="ECO:0000256" key="5">
    <source>
        <dbReference type="ARBA" id="ARBA00023136"/>
    </source>
</evidence>
<evidence type="ECO:0000313" key="12">
    <source>
        <dbReference type="Proteomes" id="UP000290900"/>
    </source>
</evidence>
<dbReference type="InterPro" id="IPR044780">
    <property type="entry name" value="Heh2/Src1"/>
</dbReference>
<dbReference type="Gene3D" id="1.10.10.1180">
    <property type="entry name" value="MAN1, winged-helix domain"/>
    <property type="match status" value="1"/>
</dbReference>
<feature type="compositionally biased region" description="Polar residues" evidence="7">
    <location>
        <begin position="256"/>
        <end position="273"/>
    </location>
</feature>
<dbReference type="STRING" id="13370.A0A448YRC8"/>
<dbReference type="CDD" id="cd12935">
    <property type="entry name" value="LEM_like"/>
    <property type="match status" value="1"/>
</dbReference>
<feature type="compositionally biased region" description="Basic residues" evidence="7">
    <location>
        <begin position="88"/>
        <end position="98"/>
    </location>
</feature>
<keyword evidence="4 8" id="KW-1133">Transmembrane helix</keyword>
<dbReference type="InterPro" id="IPR025856">
    <property type="entry name" value="HeH/LEM_domain"/>
</dbReference>
<evidence type="ECO:0000259" key="9">
    <source>
        <dbReference type="Pfam" id="PF09402"/>
    </source>
</evidence>
<proteinExistence type="predicted"/>
<feature type="domain" description="Man1/Src1-like C-terminal" evidence="9">
    <location>
        <begin position="445"/>
        <end position="767"/>
    </location>
</feature>
<keyword evidence="2" id="KW-0597">Phosphoprotein</keyword>
<keyword evidence="5 8" id="KW-0472">Membrane</keyword>
<dbReference type="OrthoDB" id="2503928at2759"/>
<keyword evidence="12" id="KW-1185">Reference proteome</keyword>
<dbReference type="InterPro" id="IPR041885">
    <property type="entry name" value="MAN1_winged_helix_dom"/>
</dbReference>
<dbReference type="PANTHER" id="PTHR47808:SF2">
    <property type="entry name" value="LEM DOMAIN-CONTAINING PROTEIN 2"/>
    <property type="match status" value="1"/>
</dbReference>
<evidence type="ECO:0000256" key="1">
    <source>
        <dbReference type="ARBA" id="ARBA00004540"/>
    </source>
</evidence>
<evidence type="ECO:0000256" key="8">
    <source>
        <dbReference type="SAM" id="Phobius"/>
    </source>
</evidence>
<dbReference type="GO" id="GO:0071763">
    <property type="term" value="P:nuclear membrane organization"/>
    <property type="evidence" value="ECO:0007669"/>
    <property type="project" value="TreeGrafter"/>
</dbReference>
<dbReference type="PANTHER" id="PTHR47808">
    <property type="entry name" value="INNER NUCLEAR MEMBRANE PROTEIN HEH2-RELATED"/>
    <property type="match status" value="1"/>
</dbReference>
<accession>A0A448YRC8</accession>
<feature type="transmembrane region" description="Helical" evidence="8">
    <location>
        <begin position="653"/>
        <end position="672"/>
    </location>
</feature>
<dbReference type="GO" id="GO:0003682">
    <property type="term" value="F:chromatin binding"/>
    <property type="evidence" value="ECO:0007669"/>
    <property type="project" value="InterPro"/>
</dbReference>
<evidence type="ECO:0000256" key="2">
    <source>
        <dbReference type="ARBA" id="ARBA00022553"/>
    </source>
</evidence>
<dbReference type="GO" id="GO:0005783">
    <property type="term" value="C:endoplasmic reticulum"/>
    <property type="evidence" value="ECO:0007669"/>
    <property type="project" value="TreeGrafter"/>
</dbReference>
<evidence type="ECO:0000256" key="6">
    <source>
        <dbReference type="ARBA" id="ARBA00023242"/>
    </source>
</evidence>
<dbReference type="GO" id="GO:0005637">
    <property type="term" value="C:nuclear inner membrane"/>
    <property type="evidence" value="ECO:0007669"/>
    <property type="project" value="UniProtKB-SubCell"/>
</dbReference>
<dbReference type="GO" id="GO:0034399">
    <property type="term" value="C:nuclear periphery"/>
    <property type="evidence" value="ECO:0007669"/>
    <property type="project" value="TreeGrafter"/>
</dbReference>
<feature type="region of interest" description="Disordered" evidence="7">
    <location>
        <begin position="67"/>
        <end position="278"/>
    </location>
</feature>
<feature type="compositionally biased region" description="Polar residues" evidence="7">
    <location>
        <begin position="124"/>
        <end position="138"/>
    </location>
</feature>
<feature type="compositionally biased region" description="Basic and acidic residues" evidence="7">
    <location>
        <begin position="233"/>
        <end position="246"/>
    </location>
</feature>
<dbReference type="Pfam" id="PF09402">
    <property type="entry name" value="MSC"/>
    <property type="match status" value="1"/>
</dbReference>
<evidence type="ECO:0000313" key="11">
    <source>
        <dbReference type="EMBL" id="VEU23461.1"/>
    </source>
</evidence>